<keyword evidence="3" id="KW-1185">Reference proteome</keyword>
<dbReference type="InterPro" id="IPR007163">
    <property type="entry name" value="VCA0040-like"/>
</dbReference>
<evidence type="ECO:0000313" key="2">
    <source>
        <dbReference type="EMBL" id="RLV57261.1"/>
    </source>
</evidence>
<feature type="transmembrane region" description="Helical" evidence="1">
    <location>
        <begin position="110"/>
        <end position="130"/>
    </location>
</feature>
<dbReference type="PANTHER" id="PTHR37308">
    <property type="entry name" value="INTEGRAL MEMBRANE PROTEIN"/>
    <property type="match status" value="1"/>
</dbReference>
<evidence type="ECO:0000256" key="1">
    <source>
        <dbReference type="SAM" id="Phobius"/>
    </source>
</evidence>
<protein>
    <submittedName>
        <fullName evidence="2">DUF368 domain-containing protein</fullName>
    </submittedName>
</protein>
<keyword evidence="1" id="KW-0812">Transmembrane</keyword>
<accession>A0A3L8PPG4</accession>
<dbReference type="OrthoDB" id="9793746at2"/>
<dbReference type="Pfam" id="PF04018">
    <property type="entry name" value="VCA0040-like"/>
    <property type="match status" value="1"/>
</dbReference>
<dbReference type="RefSeq" id="WP_121792669.1">
    <property type="nucleotide sequence ID" value="NZ_RDBF01000001.1"/>
</dbReference>
<reference evidence="2 3" key="1">
    <citation type="submission" date="2018-10" db="EMBL/GenBank/DDBJ databases">
        <title>Aeromicrobium sp. 9W16Y-2 whole genome shotgun sequence.</title>
        <authorList>
            <person name="Li F."/>
        </authorList>
    </citation>
    <scope>NUCLEOTIDE SEQUENCE [LARGE SCALE GENOMIC DNA]</scope>
    <source>
        <strain evidence="2 3">9W16Y-2</strain>
    </source>
</reference>
<keyword evidence="1" id="KW-0472">Membrane</keyword>
<feature type="transmembrane region" description="Helical" evidence="1">
    <location>
        <begin position="12"/>
        <end position="37"/>
    </location>
</feature>
<sequence length="317" mass="33376">MRAIPRLIDAIRGALIGVAEIIPGVSGGTVALIVGVYETLIDGAGNVVRGVVHLAVDPVRGRGTAEARRYFSLVPWGVMLPVGVGMLLAVLIAARLLAPLVEDHPVESRAFFSGLILVSILVPARMVGGRWGLREWVPAILAAVAAFVLTAIPPASNDDPALWMVTAAAAVAICALVLPGVSGSFILLTLGLYEPTLHAVNDRDLPYIAAFAIGAILGLGAFVQVLRWLLHHRRRLTLAIMTGLMAGSLRALWPWQSEDGALQSPSEAGPAAGLFVLGALVVLGLLMVETVLVRRRLATGTETLPAHADDDHRPTRS</sequence>
<feature type="transmembrane region" description="Helical" evidence="1">
    <location>
        <begin position="236"/>
        <end position="256"/>
    </location>
</feature>
<feature type="transmembrane region" description="Helical" evidence="1">
    <location>
        <begin position="268"/>
        <end position="288"/>
    </location>
</feature>
<gene>
    <name evidence="2" type="ORF">D9V41_01000</name>
</gene>
<feature type="transmembrane region" description="Helical" evidence="1">
    <location>
        <begin position="78"/>
        <end position="98"/>
    </location>
</feature>
<feature type="transmembrane region" description="Helical" evidence="1">
    <location>
        <begin position="136"/>
        <end position="155"/>
    </location>
</feature>
<dbReference type="Proteomes" id="UP000282515">
    <property type="component" value="Unassembled WGS sequence"/>
</dbReference>
<comment type="caution">
    <text evidence="2">The sequence shown here is derived from an EMBL/GenBank/DDBJ whole genome shotgun (WGS) entry which is preliminary data.</text>
</comment>
<feature type="transmembrane region" description="Helical" evidence="1">
    <location>
        <begin position="207"/>
        <end position="229"/>
    </location>
</feature>
<organism evidence="2 3">
    <name type="scientific">Aeromicrobium phragmitis</name>
    <dbReference type="NCBI Taxonomy" id="2478914"/>
    <lineage>
        <taxon>Bacteria</taxon>
        <taxon>Bacillati</taxon>
        <taxon>Actinomycetota</taxon>
        <taxon>Actinomycetes</taxon>
        <taxon>Propionibacteriales</taxon>
        <taxon>Nocardioidaceae</taxon>
        <taxon>Aeromicrobium</taxon>
    </lineage>
</organism>
<name>A0A3L8PPG4_9ACTN</name>
<dbReference type="PANTHER" id="PTHR37308:SF1">
    <property type="entry name" value="POLYPRENYL-PHOSPHATE TRANSPORTER"/>
    <property type="match status" value="1"/>
</dbReference>
<evidence type="ECO:0000313" key="3">
    <source>
        <dbReference type="Proteomes" id="UP000282515"/>
    </source>
</evidence>
<proteinExistence type="predicted"/>
<keyword evidence="1" id="KW-1133">Transmembrane helix</keyword>
<feature type="transmembrane region" description="Helical" evidence="1">
    <location>
        <begin position="162"/>
        <end position="187"/>
    </location>
</feature>
<dbReference type="EMBL" id="RDBF01000001">
    <property type="protein sequence ID" value="RLV57261.1"/>
    <property type="molecule type" value="Genomic_DNA"/>
</dbReference>
<dbReference type="AlphaFoldDB" id="A0A3L8PPG4"/>